<evidence type="ECO:0000313" key="2">
    <source>
        <dbReference type="EMBL" id="KAF5835345.1"/>
    </source>
</evidence>
<gene>
    <name evidence="2" type="ORF">DUNSADRAFT_7539</name>
</gene>
<feature type="transmembrane region" description="Helical" evidence="1">
    <location>
        <begin position="98"/>
        <end position="122"/>
    </location>
</feature>
<dbReference type="Gene3D" id="1.20.1640.10">
    <property type="entry name" value="Multidrug efflux transporter AcrB transmembrane domain"/>
    <property type="match status" value="1"/>
</dbReference>
<comment type="caution">
    <text evidence="2">The sequence shown here is derived from an EMBL/GenBank/DDBJ whole genome shotgun (WGS) entry which is preliminary data.</text>
</comment>
<keyword evidence="1" id="KW-0472">Membrane</keyword>
<protein>
    <submittedName>
        <fullName evidence="2">Patched family-domain-containing protein</fullName>
    </submittedName>
</protein>
<organism evidence="2 3">
    <name type="scientific">Dunaliella salina</name>
    <name type="common">Green alga</name>
    <name type="synonym">Protococcus salinus</name>
    <dbReference type="NCBI Taxonomy" id="3046"/>
    <lineage>
        <taxon>Eukaryota</taxon>
        <taxon>Viridiplantae</taxon>
        <taxon>Chlorophyta</taxon>
        <taxon>core chlorophytes</taxon>
        <taxon>Chlorophyceae</taxon>
        <taxon>CS clade</taxon>
        <taxon>Chlamydomonadales</taxon>
        <taxon>Dunaliellaceae</taxon>
        <taxon>Dunaliella</taxon>
    </lineage>
</organism>
<feature type="transmembrane region" description="Helical" evidence="1">
    <location>
        <begin position="44"/>
        <end position="64"/>
    </location>
</feature>
<proteinExistence type="predicted"/>
<reference evidence="2" key="1">
    <citation type="submission" date="2017-08" db="EMBL/GenBank/DDBJ databases">
        <authorList>
            <person name="Polle J.E."/>
            <person name="Barry K."/>
            <person name="Cushman J."/>
            <person name="Schmutz J."/>
            <person name="Tran D."/>
            <person name="Hathwaick L.T."/>
            <person name="Yim W.C."/>
            <person name="Jenkins J."/>
            <person name="Mckie-Krisberg Z.M."/>
            <person name="Prochnik S."/>
            <person name="Lindquist E."/>
            <person name="Dockter R.B."/>
            <person name="Adam C."/>
            <person name="Molina H."/>
            <person name="Bunkerborg J."/>
            <person name="Jin E."/>
            <person name="Buchheim M."/>
            <person name="Magnuson J."/>
        </authorList>
    </citation>
    <scope>NUCLEOTIDE SEQUENCE</scope>
    <source>
        <strain evidence="2">CCAP 19/18</strain>
    </source>
</reference>
<dbReference type="InterPro" id="IPR051697">
    <property type="entry name" value="Patched_domain-protein"/>
</dbReference>
<feature type="transmembrane region" description="Helical" evidence="1">
    <location>
        <begin position="21"/>
        <end position="38"/>
    </location>
</feature>
<dbReference type="InterPro" id="IPR001036">
    <property type="entry name" value="Acrflvin-R"/>
</dbReference>
<dbReference type="PANTHER" id="PTHR10796">
    <property type="entry name" value="PATCHED-RELATED"/>
    <property type="match status" value="1"/>
</dbReference>
<dbReference type="SUPFAM" id="SSF82866">
    <property type="entry name" value="Multidrug efflux transporter AcrB transmembrane domain"/>
    <property type="match status" value="1"/>
</dbReference>
<name>A0ABQ7GL54_DUNSA</name>
<accession>A0ABQ7GL54</accession>
<dbReference type="PANTHER" id="PTHR10796:SF92">
    <property type="entry name" value="PATCHED-RELATED, ISOFORM A"/>
    <property type="match status" value="1"/>
</dbReference>
<keyword evidence="3" id="KW-1185">Reference proteome</keyword>
<dbReference type="Proteomes" id="UP000815325">
    <property type="component" value="Unassembled WGS sequence"/>
</dbReference>
<dbReference type="Pfam" id="PF00873">
    <property type="entry name" value="ACR_tran"/>
    <property type="match status" value="1"/>
</dbReference>
<keyword evidence="1" id="KW-0812">Transmembrane</keyword>
<evidence type="ECO:0000256" key="1">
    <source>
        <dbReference type="SAM" id="Phobius"/>
    </source>
</evidence>
<dbReference type="PRINTS" id="PR00702">
    <property type="entry name" value="ACRIFLAVINRP"/>
</dbReference>
<dbReference type="EMBL" id="MU069710">
    <property type="protein sequence ID" value="KAF5835345.1"/>
    <property type="molecule type" value="Genomic_DNA"/>
</dbReference>
<feature type="transmembrane region" description="Helical" evidence="1">
    <location>
        <begin position="71"/>
        <end position="92"/>
    </location>
</feature>
<feature type="transmembrane region" description="Helical" evidence="1">
    <location>
        <begin position="171"/>
        <end position="194"/>
    </location>
</feature>
<keyword evidence="1" id="KW-1133">Transmembrane helix</keyword>
<feature type="transmembrane region" description="Helical" evidence="1">
    <location>
        <begin position="143"/>
        <end position="165"/>
    </location>
</feature>
<sequence length="219" mass="24017">MAHLCCLLKLTQSPRRAKSIIGARGLSFCVAFYSYDSFRVVVENTLRTVIAACVAVFIVTLIMLASIQGSLLVLAMVVLSDVGLFGFMHFAGLNLNSVTFIILVIAVGIAVDFSGHVCRAFLVEQGTRKERAEKALYHIGGEVMNGAFSTWLAVIVLAGANHYIFHSFFMMLFALVVLAIWHGIIFLPVCLHIVGRQATESRQMWPTWALRTVALATPP</sequence>
<evidence type="ECO:0000313" key="3">
    <source>
        <dbReference type="Proteomes" id="UP000815325"/>
    </source>
</evidence>